<feature type="region of interest" description="Disordered" evidence="1">
    <location>
        <begin position="43"/>
        <end position="71"/>
    </location>
</feature>
<protein>
    <submittedName>
        <fullName evidence="2">Uncharacterized protein</fullName>
    </submittedName>
</protein>
<reference evidence="2" key="1">
    <citation type="submission" date="2021-01" db="EMBL/GenBank/DDBJ databases">
        <title>Whole genome shotgun sequence of Virgisporangium aliadipatigenens NBRC 105644.</title>
        <authorList>
            <person name="Komaki H."/>
            <person name="Tamura T."/>
        </authorList>
    </citation>
    <scope>NUCLEOTIDE SEQUENCE</scope>
    <source>
        <strain evidence="2">NBRC 105644</strain>
    </source>
</reference>
<evidence type="ECO:0000313" key="2">
    <source>
        <dbReference type="EMBL" id="GIJ48907.1"/>
    </source>
</evidence>
<proteinExistence type="predicted"/>
<keyword evidence="3" id="KW-1185">Reference proteome</keyword>
<evidence type="ECO:0000256" key="1">
    <source>
        <dbReference type="SAM" id="MobiDB-lite"/>
    </source>
</evidence>
<dbReference type="AlphaFoldDB" id="A0A8J3YR18"/>
<dbReference type="EMBL" id="BOPF01000023">
    <property type="protein sequence ID" value="GIJ48907.1"/>
    <property type="molecule type" value="Genomic_DNA"/>
</dbReference>
<dbReference type="Proteomes" id="UP000619260">
    <property type="component" value="Unassembled WGS sequence"/>
</dbReference>
<evidence type="ECO:0000313" key="3">
    <source>
        <dbReference type="Proteomes" id="UP000619260"/>
    </source>
</evidence>
<sequence length="96" mass="10382">MVAPDPIDQPPDLLRVFMIRGNGMSPPTGRRHEFRRLLDRLGTAHRRTGGAGAAPRHVHGRTGGTQGDGDAAATATSAIFRTGSSFLHDVRLEQVW</sequence>
<organism evidence="2 3">
    <name type="scientific">Virgisporangium aliadipatigenens</name>
    <dbReference type="NCBI Taxonomy" id="741659"/>
    <lineage>
        <taxon>Bacteria</taxon>
        <taxon>Bacillati</taxon>
        <taxon>Actinomycetota</taxon>
        <taxon>Actinomycetes</taxon>
        <taxon>Micromonosporales</taxon>
        <taxon>Micromonosporaceae</taxon>
        <taxon>Virgisporangium</taxon>
    </lineage>
</organism>
<gene>
    <name evidence="2" type="ORF">Val02_57930</name>
</gene>
<comment type="caution">
    <text evidence="2">The sequence shown here is derived from an EMBL/GenBank/DDBJ whole genome shotgun (WGS) entry which is preliminary data.</text>
</comment>
<accession>A0A8J3YR18</accession>
<name>A0A8J3YR18_9ACTN</name>